<feature type="transmembrane region" description="Helical" evidence="10">
    <location>
        <begin position="145"/>
        <end position="165"/>
    </location>
</feature>
<dbReference type="InterPro" id="IPR017452">
    <property type="entry name" value="GPCR_Rhodpsn_7TM"/>
</dbReference>
<evidence type="ECO:0000313" key="13">
    <source>
        <dbReference type="Proteomes" id="UP000887568"/>
    </source>
</evidence>
<evidence type="ECO:0000256" key="7">
    <source>
        <dbReference type="ARBA" id="ARBA00023170"/>
    </source>
</evidence>
<dbReference type="RefSeq" id="XP_038045064.1">
    <property type="nucleotide sequence ID" value="XM_038189136.1"/>
</dbReference>
<keyword evidence="13" id="KW-1185">Reference proteome</keyword>
<keyword evidence="3 9" id="KW-0812">Transmembrane</keyword>
<evidence type="ECO:0000256" key="9">
    <source>
        <dbReference type="RuleBase" id="RU000688"/>
    </source>
</evidence>
<dbReference type="CDD" id="cd00637">
    <property type="entry name" value="7tm_classA_rhodopsin-like"/>
    <property type="match status" value="1"/>
</dbReference>
<proteinExistence type="inferred from homology"/>
<evidence type="ECO:0000259" key="11">
    <source>
        <dbReference type="PROSITE" id="PS50262"/>
    </source>
</evidence>
<comment type="subcellular location">
    <subcellularLocation>
        <location evidence="1">Cell membrane</location>
        <topology evidence="1">Multi-pass membrane protein</topology>
    </subcellularLocation>
</comment>
<name>A0A913YZC4_PATMI</name>
<dbReference type="Proteomes" id="UP000887568">
    <property type="component" value="Unplaced"/>
</dbReference>
<protein>
    <recommendedName>
        <fullName evidence="11">G-protein coupled receptors family 1 profile domain-containing protein</fullName>
    </recommendedName>
</protein>
<evidence type="ECO:0000256" key="1">
    <source>
        <dbReference type="ARBA" id="ARBA00004651"/>
    </source>
</evidence>
<evidence type="ECO:0000256" key="2">
    <source>
        <dbReference type="ARBA" id="ARBA00022475"/>
    </source>
</evidence>
<dbReference type="InterPro" id="IPR000276">
    <property type="entry name" value="GPCR_Rhodpsn"/>
</dbReference>
<dbReference type="PROSITE" id="PS00237">
    <property type="entry name" value="G_PROTEIN_RECEP_F1_1"/>
    <property type="match status" value="1"/>
</dbReference>
<dbReference type="PROSITE" id="PS50262">
    <property type="entry name" value="G_PROTEIN_RECEP_F1_2"/>
    <property type="match status" value="1"/>
</dbReference>
<keyword evidence="7 9" id="KW-0675">Receptor</keyword>
<organism evidence="12 13">
    <name type="scientific">Patiria miniata</name>
    <name type="common">Bat star</name>
    <name type="synonym">Asterina miniata</name>
    <dbReference type="NCBI Taxonomy" id="46514"/>
    <lineage>
        <taxon>Eukaryota</taxon>
        <taxon>Metazoa</taxon>
        <taxon>Echinodermata</taxon>
        <taxon>Eleutherozoa</taxon>
        <taxon>Asterozoa</taxon>
        <taxon>Asteroidea</taxon>
        <taxon>Valvatacea</taxon>
        <taxon>Valvatida</taxon>
        <taxon>Asterinidae</taxon>
        <taxon>Patiria</taxon>
    </lineage>
</organism>
<feature type="transmembrane region" description="Helical" evidence="10">
    <location>
        <begin position="27"/>
        <end position="50"/>
    </location>
</feature>
<comment type="similarity">
    <text evidence="9">Belongs to the G-protein coupled receptor 1 family.</text>
</comment>
<feature type="transmembrane region" description="Helical" evidence="10">
    <location>
        <begin position="194"/>
        <end position="220"/>
    </location>
</feature>
<dbReference type="AlphaFoldDB" id="A0A913YZC4"/>
<dbReference type="SUPFAM" id="SSF81321">
    <property type="entry name" value="Family A G protein-coupled receptor-like"/>
    <property type="match status" value="1"/>
</dbReference>
<dbReference type="OrthoDB" id="10044919at2759"/>
<dbReference type="PRINTS" id="PR00237">
    <property type="entry name" value="GPCRRHODOPSN"/>
</dbReference>
<evidence type="ECO:0000256" key="8">
    <source>
        <dbReference type="ARBA" id="ARBA00023224"/>
    </source>
</evidence>
<dbReference type="PANTHER" id="PTHR24228:SF72">
    <property type="entry name" value="G-PROTEIN COUPLED RECEPTORS FAMILY 1 PROFILE DOMAIN-CONTAINING PROTEIN"/>
    <property type="match status" value="1"/>
</dbReference>
<dbReference type="OMA" id="FTIRRIY"/>
<reference evidence="12" key="1">
    <citation type="submission" date="2022-11" db="UniProtKB">
        <authorList>
            <consortium name="EnsemblMetazoa"/>
        </authorList>
    </citation>
    <scope>IDENTIFICATION</scope>
</reference>
<dbReference type="GO" id="GO:0004930">
    <property type="term" value="F:G protein-coupled receptor activity"/>
    <property type="evidence" value="ECO:0007669"/>
    <property type="project" value="UniProtKB-KW"/>
</dbReference>
<dbReference type="PANTHER" id="PTHR24228">
    <property type="entry name" value="B2 BRADYKININ RECEPTOR/ANGIOTENSIN II RECEPTOR"/>
    <property type="match status" value="1"/>
</dbReference>
<keyword evidence="5 9" id="KW-0297">G-protein coupled receptor</keyword>
<evidence type="ECO:0000256" key="3">
    <source>
        <dbReference type="ARBA" id="ARBA00022692"/>
    </source>
</evidence>
<dbReference type="Pfam" id="PF00001">
    <property type="entry name" value="7tm_1"/>
    <property type="match status" value="1"/>
</dbReference>
<keyword evidence="8 9" id="KW-0807">Transducer</keyword>
<evidence type="ECO:0000256" key="10">
    <source>
        <dbReference type="SAM" id="Phobius"/>
    </source>
</evidence>
<feature type="transmembrane region" description="Helical" evidence="10">
    <location>
        <begin position="262"/>
        <end position="284"/>
    </location>
</feature>
<feature type="transmembrane region" description="Helical" evidence="10">
    <location>
        <begin position="102"/>
        <end position="124"/>
    </location>
</feature>
<keyword evidence="4 10" id="KW-1133">Transmembrane helix</keyword>
<evidence type="ECO:0000256" key="4">
    <source>
        <dbReference type="ARBA" id="ARBA00022989"/>
    </source>
</evidence>
<feature type="transmembrane region" description="Helical" evidence="10">
    <location>
        <begin position="62"/>
        <end position="82"/>
    </location>
</feature>
<sequence length="337" mass="38016">MNNTTSSQVVQSEPEIRVFEQFYERQIVVAIVITVVILGTVGNSFVIIAVGLSKKLRTTTNVFVVNLAVADVLTCLFLPWQAVAVLEGDEWPIPRAPWICTAASFVVLVTIGCSINSLALIAVNRWVGITKSRFTTCRIYTVRKLALMVIFSWAIPLGCALTPVLTDLGELGYEKLYSSCTWDRSNPYSFHYNIFIAAIYYPMQLTVIMVCYASIFCYVFKTSRKMTRADAPSIAEKVSGGGTNRAMRRKLWKRQLDVTKNLLYIVMAFILCLTPYFTAIIFSADWTYRLTPWAGVILFCNSCVNPFIYATSHPDFKEAFGHMVRCRKSLRSRSSQQ</sequence>
<keyword evidence="6 10" id="KW-0472">Membrane</keyword>
<dbReference type="Gene3D" id="1.20.1070.10">
    <property type="entry name" value="Rhodopsin 7-helix transmembrane proteins"/>
    <property type="match status" value="1"/>
</dbReference>
<dbReference type="GeneID" id="119719636"/>
<evidence type="ECO:0000256" key="6">
    <source>
        <dbReference type="ARBA" id="ARBA00023136"/>
    </source>
</evidence>
<feature type="domain" description="G-protein coupled receptors family 1 profile" evidence="11">
    <location>
        <begin position="42"/>
        <end position="309"/>
    </location>
</feature>
<keyword evidence="2" id="KW-1003">Cell membrane</keyword>
<evidence type="ECO:0000256" key="5">
    <source>
        <dbReference type="ARBA" id="ARBA00023040"/>
    </source>
</evidence>
<accession>A0A913YZC4</accession>
<dbReference type="EnsemblMetazoa" id="XM_038189136.1">
    <property type="protein sequence ID" value="XP_038045064.1"/>
    <property type="gene ID" value="LOC119719636"/>
</dbReference>
<evidence type="ECO:0000313" key="12">
    <source>
        <dbReference type="EnsemblMetazoa" id="XP_038045064.1"/>
    </source>
</evidence>
<dbReference type="GO" id="GO:0005886">
    <property type="term" value="C:plasma membrane"/>
    <property type="evidence" value="ECO:0007669"/>
    <property type="project" value="UniProtKB-SubCell"/>
</dbReference>